<evidence type="ECO:0000313" key="1">
    <source>
        <dbReference type="EMBL" id="SFB75851.1"/>
    </source>
</evidence>
<accession>A0A1I1DLT3</accession>
<sequence>MDKKLTLSLNEKIIETAKHYAKSNNISLSKLIESYLGTLTKKERTENEITPLVKSLSGVISIDKDLDVTDEYTQYLIEKYK</sequence>
<organism evidence="1 2">
    <name type="scientific">Zunongwangia mangrovi</name>
    <dbReference type="NCBI Taxonomy" id="1334022"/>
    <lineage>
        <taxon>Bacteria</taxon>
        <taxon>Pseudomonadati</taxon>
        <taxon>Bacteroidota</taxon>
        <taxon>Flavobacteriia</taxon>
        <taxon>Flavobacteriales</taxon>
        <taxon>Flavobacteriaceae</taxon>
        <taxon>Zunongwangia</taxon>
    </lineage>
</organism>
<evidence type="ECO:0000313" key="2">
    <source>
        <dbReference type="Proteomes" id="UP000199438"/>
    </source>
</evidence>
<proteinExistence type="predicted"/>
<dbReference type="EMBL" id="FOKV01000001">
    <property type="protein sequence ID" value="SFB75851.1"/>
    <property type="molecule type" value="Genomic_DNA"/>
</dbReference>
<dbReference type="AlphaFoldDB" id="A0A1I1DLT3"/>
<dbReference type="Proteomes" id="UP000199438">
    <property type="component" value="Unassembled WGS sequence"/>
</dbReference>
<gene>
    <name evidence="1" type="ORF">SAMN04487907_101471</name>
</gene>
<protein>
    <recommendedName>
        <fullName evidence="3">Antitoxin</fullName>
    </recommendedName>
</protein>
<dbReference type="STRING" id="1334022.SAMN04487907_101471"/>
<dbReference type="RefSeq" id="WP_092539778.1">
    <property type="nucleotide sequence ID" value="NZ_FOKV01000001.1"/>
</dbReference>
<dbReference type="InterPro" id="IPR045944">
    <property type="entry name" value="DUF6364"/>
</dbReference>
<keyword evidence="2" id="KW-1185">Reference proteome</keyword>
<dbReference type="Pfam" id="PF19891">
    <property type="entry name" value="DUF6364"/>
    <property type="match status" value="1"/>
</dbReference>
<name>A0A1I1DLT3_9FLAO</name>
<evidence type="ECO:0008006" key="3">
    <source>
        <dbReference type="Google" id="ProtNLM"/>
    </source>
</evidence>
<reference evidence="2" key="1">
    <citation type="submission" date="2016-10" db="EMBL/GenBank/DDBJ databases">
        <authorList>
            <person name="Varghese N."/>
            <person name="Submissions S."/>
        </authorList>
    </citation>
    <scope>NUCLEOTIDE SEQUENCE [LARGE SCALE GENOMIC DNA]</scope>
    <source>
        <strain evidence="2">DSM 24499</strain>
    </source>
</reference>
<dbReference type="OrthoDB" id="6198066at2"/>